<reference evidence="2" key="1">
    <citation type="journal article" date="2019" name="J. Bacteriol.">
        <title>A Mutagenic Screen Identifies a TonB-Dependent Receptor Required for the Lanthanide Metal Switch in the Type I Methanotroph 'Methylotuvimicrobium buryatense' 5GB1C.</title>
        <authorList>
            <person name="Groom J.D."/>
            <person name="Ford S.M."/>
            <person name="Pesesky M.W."/>
            <person name="Lidstrom M.E."/>
        </authorList>
    </citation>
    <scope>NUCLEOTIDE SEQUENCE [LARGE SCALE GENOMIC DNA]</scope>
    <source>
        <strain evidence="2">5GB1C</strain>
    </source>
</reference>
<evidence type="ECO:0000313" key="2">
    <source>
        <dbReference type="Proteomes" id="UP000305881"/>
    </source>
</evidence>
<protein>
    <submittedName>
        <fullName evidence="1">Uncharacterized protein</fullName>
    </submittedName>
</protein>
<dbReference type="AlphaFoldDB" id="A0A4P9UR95"/>
<dbReference type="KEGG" id="mbur:EQU24_18370"/>
<keyword evidence="2" id="KW-1185">Reference proteome</keyword>
<dbReference type="RefSeq" id="WP_017842160.1">
    <property type="nucleotide sequence ID" value="NZ_CP035467.1"/>
</dbReference>
<organism evidence="1 2">
    <name type="scientific">Methylotuvimicrobium buryatense</name>
    <name type="common">Methylomicrobium buryatense</name>
    <dbReference type="NCBI Taxonomy" id="95641"/>
    <lineage>
        <taxon>Bacteria</taxon>
        <taxon>Pseudomonadati</taxon>
        <taxon>Pseudomonadota</taxon>
        <taxon>Gammaproteobacteria</taxon>
        <taxon>Methylococcales</taxon>
        <taxon>Methylococcaceae</taxon>
        <taxon>Methylotuvimicrobium</taxon>
    </lineage>
</organism>
<dbReference type="STRING" id="675511.GCA_000341735_03772"/>
<proteinExistence type="predicted"/>
<name>A0A4P9UR95_METBY</name>
<accession>A0A4P9UR95</accession>
<dbReference type="OrthoDB" id="6140187at2"/>
<dbReference type="EMBL" id="CP035467">
    <property type="protein sequence ID" value="QCW83988.1"/>
    <property type="molecule type" value="Genomic_DNA"/>
</dbReference>
<sequence>MSTISLLHNLIKRALPELHRTRLKTLMATVEAGLGFPILRLEIVASLNHGGLLGAEVAPYCGKGTGETALLRRLMATTVQPHDICLMDQYYDNLCCYPSSSLGNLFRKL</sequence>
<gene>
    <name evidence="1" type="ORF">EQU24_18370</name>
</gene>
<dbReference type="Proteomes" id="UP000305881">
    <property type="component" value="Chromosome"/>
</dbReference>
<evidence type="ECO:0000313" key="1">
    <source>
        <dbReference type="EMBL" id="QCW83988.1"/>
    </source>
</evidence>